<feature type="transmembrane region" description="Helical" evidence="1">
    <location>
        <begin position="20"/>
        <end position="47"/>
    </location>
</feature>
<keyword evidence="1" id="KW-1133">Transmembrane helix</keyword>
<dbReference type="AlphaFoldDB" id="X1MPP1"/>
<name>X1MPP1_9ZZZZ</name>
<keyword evidence="1" id="KW-0472">Membrane</keyword>
<proteinExistence type="predicted"/>
<sequence length="50" mass="5192">AEASPGYTPERVRDSVMFGFAVSVRGILGIGLFILGVVVGVLLTLWLTGG</sequence>
<organism evidence="2">
    <name type="scientific">marine sediment metagenome</name>
    <dbReference type="NCBI Taxonomy" id="412755"/>
    <lineage>
        <taxon>unclassified sequences</taxon>
        <taxon>metagenomes</taxon>
        <taxon>ecological metagenomes</taxon>
    </lineage>
</organism>
<evidence type="ECO:0000256" key="1">
    <source>
        <dbReference type="SAM" id="Phobius"/>
    </source>
</evidence>
<reference evidence="2" key="1">
    <citation type="journal article" date="2014" name="Front. Microbiol.">
        <title>High frequency of phylogenetically diverse reductive dehalogenase-homologous genes in deep subseafloor sedimentary metagenomes.</title>
        <authorList>
            <person name="Kawai M."/>
            <person name="Futagami T."/>
            <person name="Toyoda A."/>
            <person name="Takaki Y."/>
            <person name="Nishi S."/>
            <person name="Hori S."/>
            <person name="Arai W."/>
            <person name="Tsubouchi T."/>
            <person name="Morono Y."/>
            <person name="Uchiyama I."/>
            <person name="Ito T."/>
            <person name="Fujiyama A."/>
            <person name="Inagaki F."/>
            <person name="Takami H."/>
        </authorList>
    </citation>
    <scope>NUCLEOTIDE SEQUENCE</scope>
    <source>
        <strain evidence="2">Expedition CK06-06</strain>
    </source>
</reference>
<accession>X1MPP1</accession>
<keyword evidence="1" id="KW-0812">Transmembrane</keyword>
<protein>
    <submittedName>
        <fullName evidence="2">Uncharacterized protein</fullName>
    </submittedName>
</protein>
<feature type="non-terminal residue" evidence="2">
    <location>
        <position position="1"/>
    </location>
</feature>
<gene>
    <name evidence="2" type="ORF">S06H3_49178</name>
</gene>
<dbReference type="EMBL" id="BARV01031037">
    <property type="protein sequence ID" value="GAI33612.1"/>
    <property type="molecule type" value="Genomic_DNA"/>
</dbReference>
<evidence type="ECO:0000313" key="2">
    <source>
        <dbReference type="EMBL" id="GAI33612.1"/>
    </source>
</evidence>
<comment type="caution">
    <text evidence="2">The sequence shown here is derived from an EMBL/GenBank/DDBJ whole genome shotgun (WGS) entry which is preliminary data.</text>
</comment>